<dbReference type="EMBL" id="UINC01048736">
    <property type="protein sequence ID" value="SVB59647.1"/>
    <property type="molecule type" value="Genomic_DNA"/>
</dbReference>
<dbReference type="PANTHER" id="PTHR36973:SF4">
    <property type="entry name" value="NODULATION PROTEIN"/>
    <property type="match status" value="1"/>
</dbReference>
<dbReference type="PANTHER" id="PTHR36973">
    <property type="entry name" value="SLL1456 PROTEIN-RELATED"/>
    <property type="match status" value="1"/>
</dbReference>
<organism evidence="2">
    <name type="scientific">marine metagenome</name>
    <dbReference type="NCBI Taxonomy" id="408172"/>
    <lineage>
        <taxon>unclassified sequences</taxon>
        <taxon>metagenomes</taxon>
        <taxon>ecological metagenomes</taxon>
    </lineage>
</organism>
<feature type="domain" description="Methyltransferase FkbM" evidence="1">
    <location>
        <begin position="21"/>
        <end position="189"/>
    </location>
</feature>
<dbReference type="NCBIfam" id="TIGR01444">
    <property type="entry name" value="fkbM_fam"/>
    <property type="match status" value="1"/>
</dbReference>
<feature type="non-terminal residue" evidence="2">
    <location>
        <position position="297"/>
    </location>
</feature>
<accession>A0A382FC11</accession>
<dbReference type="AlphaFoldDB" id="A0A382FC11"/>
<dbReference type="GO" id="GO:0008171">
    <property type="term" value="F:O-methyltransferase activity"/>
    <property type="evidence" value="ECO:0007669"/>
    <property type="project" value="TreeGrafter"/>
</dbReference>
<gene>
    <name evidence="2" type="ORF">METZ01_LOCUS212501</name>
</gene>
<name>A0A382FC11_9ZZZZ</name>
<dbReference type="InterPro" id="IPR006342">
    <property type="entry name" value="FkbM_mtfrase"/>
</dbReference>
<dbReference type="Pfam" id="PF05050">
    <property type="entry name" value="Methyltransf_21"/>
    <property type="match status" value="1"/>
</dbReference>
<proteinExistence type="predicted"/>
<dbReference type="SUPFAM" id="SSF53335">
    <property type="entry name" value="S-adenosyl-L-methionine-dependent methyltransferases"/>
    <property type="match status" value="1"/>
</dbReference>
<dbReference type="InterPro" id="IPR029063">
    <property type="entry name" value="SAM-dependent_MTases_sf"/>
</dbReference>
<dbReference type="InterPro" id="IPR053188">
    <property type="entry name" value="FkbM_Methyltransferase"/>
</dbReference>
<reference evidence="2" key="1">
    <citation type="submission" date="2018-05" db="EMBL/GenBank/DDBJ databases">
        <authorList>
            <person name="Lanie J.A."/>
            <person name="Ng W.-L."/>
            <person name="Kazmierczak K.M."/>
            <person name="Andrzejewski T.M."/>
            <person name="Davidsen T.M."/>
            <person name="Wayne K.J."/>
            <person name="Tettelin H."/>
            <person name="Glass J.I."/>
            <person name="Rusch D."/>
            <person name="Podicherti R."/>
            <person name="Tsui H.-C.T."/>
            <person name="Winkler M.E."/>
        </authorList>
    </citation>
    <scope>NUCLEOTIDE SEQUENCE</scope>
</reference>
<evidence type="ECO:0000313" key="2">
    <source>
        <dbReference type="EMBL" id="SVB59647.1"/>
    </source>
</evidence>
<dbReference type="Gene3D" id="3.40.50.150">
    <property type="entry name" value="Vaccinia Virus protein VP39"/>
    <property type="match status" value="1"/>
</dbReference>
<evidence type="ECO:0000259" key="1">
    <source>
        <dbReference type="Pfam" id="PF05050"/>
    </source>
</evidence>
<sequence>MNTLSIFDLLPLPLHKIHIVDVGARYTEVERYADLSERGIVQIVGFEQDESQLPALKKRYPDHKFISAFIGDGSKRTFYNCYYGGCSSLYRPDPKIINQFTSIATTEGSNFEVVSEEYVQTTKLDAIHEIEACDYLKIDVQGAELDVLKGAEETLKDCLIVEVEVEFVPLYEKQPLFSDIDKFMRDQGFYLHRLMDVSGRAFRPFTLEGNPVKPVSQLLWADAIYVRKFDQFFQFEPRQLLKIAVLLHELYQSVDFCALALAHYDGQMNTSLRTIYGEVLSEKDVKISFLNIKDWTD</sequence>
<protein>
    <recommendedName>
        <fullName evidence="1">Methyltransferase FkbM domain-containing protein</fullName>
    </recommendedName>
</protein>